<gene>
    <name evidence="8" type="ORF">EZH22_30430</name>
</gene>
<dbReference type="KEGG" id="xdi:EZH22_30430"/>
<dbReference type="InterPro" id="IPR042217">
    <property type="entry name" value="T4SS_VirB10/TrbI"/>
</dbReference>
<dbReference type="GO" id="GO:0016020">
    <property type="term" value="C:membrane"/>
    <property type="evidence" value="ECO:0007669"/>
    <property type="project" value="UniProtKB-SubCell"/>
</dbReference>
<evidence type="ECO:0000313" key="8">
    <source>
        <dbReference type="EMBL" id="QRG10197.1"/>
    </source>
</evidence>
<keyword evidence="3" id="KW-0812">Transmembrane</keyword>
<keyword evidence="9" id="KW-1185">Reference proteome</keyword>
<dbReference type="EMBL" id="CP063364">
    <property type="protein sequence ID" value="QRG10197.1"/>
    <property type="molecule type" value="Genomic_DNA"/>
</dbReference>
<comment type="subcellular location">
    <subcellularLocation>
        <location evidence="1">Membrane</location>
        <topology evidence="1">Single-pass membrane protein</topology>
    </subcellularLocation>
</comment>
<protein>
    <submittedName>
        <fullName evidence="8">DotG/IcmE/VirB10 family protein</fullName>
    </submittedName>
</protein>
<geneLocation type="plasmid" evidence="8 9">
    <name>unnamed2</name>
</geneLocation>
<keyword evidence="4" id="KW-1133">Transmembrane helix</keyword>
<proteinExistence type="inferred from homology"/>
<comment type="similarity">
    <text evidence="2">Belongs to the TrbI/VirB10 family.</text>
</comment>
<feature type="region of interest" description="Disordered" evidence="6">
    <location>
        <begin position="34"/>
        <end position="117"/>
    </location>
</feature>
<dbReference type="Gene3D" id="2.40.128.260">
    <property type="entry name" value="Type IV secretion system, VirB10/TraB/TrbI"/>
    <property type="match status" value="1"/>
</dbReference>
<evidence type="ECO:0000256" key="3">
    <source>
        <dbReference type="ARBA" id="ARBA00022692"/>
    </source>
</evidence>
<keyword evidence="7" id="KW-0732">Signal</keyword>
<feature type="compositionally biased region" description="Polar residues" evidence="6">
    <location>
        <begin position="64"/>
        <end position="73"/>
    </location>
</feature>
<dbReference type="InterPro" id="IPR049855">
    <property type="entry name" value="DotG/IcmE-like_C"/>
</dbReference>
<evidence type="ECO:0000256" key="7">
    <source>
        <dbReference type="SAM" id="SignalP"/>
    </source>
</evidence>
<organism evidence="8 9">
    <name type="scientific">Xanthobacter dioxanivorans</name>
    <dbReference type="NCBI Taxonomy" id="2528964"/>
    <lineage>
        <taxon>Bacteria</taxon>
        <taxon>Pseudomonadati</taxon>
        <taxon>Pseudomonadota</taxon>
        <taxon>Alphaproteobacteria</taxon>
        <taxon>Hyphomicrobiales</taxon>
        <taxon>Xanthobacteraceae</taxon>
        <taxon>Xanthobacter</taxon>
    </lineage>
</organism>
<evidence type="ECO:0000256" key="5">
    <source>
        <dbReference type="ARBA" id="ARBA00023136"/>
    </source>
</evidence>
<dbReference type="Pfam" id="PF03743">
    <property type="entry name" value="TrbI"/>
    <property type="match status" value="1"/>
</dbReference>
<evidence type="ECO:0000256" key="6">
    <source>
        <dbReference type="SAM" id="MobiDB-lite"/>
    </source>
</evidence>
<evidence type="ECO:0000256" key="2">
    <source>
        <dbReference type="ARBA" id="ARBA00010265"/>
    </source>
</evidence>
<sequence>MKLGKLKFAGAAAAVVVLFATVYVATDRKRDDLGGVASSKVAGGAPVAKNDTMAPVSPSEATKRATTNAQSAEAAQAKERSYVAPPVIMASEAPRRGEDLPPPAPPPPVTTSSTAAPVPPVQQQATYSGAGAQQGPTIIYAYPQPLADQELRKRVESQITSVLKPMDGGFVLRSFQQPAPAAGSGAAVAGGSGYAQGGRGAVGPAVLAARSGDVAYATLDRGFNSVDPQAPIFATIFDYREGQAVGPLHGARVLGQITYNREQAAVTFSSLIMPSGYQVPIKGIGITETDGRTGVAQNVDYHYLERYSGLLVAGLIQGAGQVGQQLVQNNQGYVVTSGGTYVSNSTPTTLLQAGLAALQPVGNALSNAAAQQFNKPNTISSPPAMGLGIVFIEPLQIPIDQIQRSAAITRAAETKQ</sequence>
<feature type="chain" id="PRO_5037754389" evidence="7">
    <location>
        <begin position="26"/>
        <end position="416"/>
    </location>
</feature>
<evidence type="ECO:0000256" key="4">
    <source>
        <dbReference type="ARBA" id="ARBA00022989"/>
    </source>
</evidence>
<keyword evidence="8" id="KW-0614">Plasmid</keyword>
<reference evidence="8 9" key="1">
    <citation type="submission" date="2020-10" db="EMBL/GenBank/DDBJ databases">
        <title>Degradation of 1,4-Dioxane by Xanthobacter sp. YN2, via a Novel Group-2 Soluble Di-Iron Monooxygenase.</title>
        <authorList>
            <person name="Ma F."/>
            <person name="Wang Y."/>
            <person name="Yang J."/>
            <person name="Guo H."/>
            <person name="Su D."/>
            <person name="Yu L."/>
        </authorList>
    </citation>
    <scope>NUCLEOTIDE SEQUENCE [LARGE SCALE GENOMIC DNA]</scope>
    <source>
        <strain evidence="8 9">YN2</strain>
        <plasmid evidence="8 9">unnamed2</plasmid>
    </source>
</reference>
<accession>A0A974PUR6</accession>
<dbReference type="InterPro" id="IPR005498">
    <property type="entry name" value="T4SS_VirB10/TraB/TrbI"/>
</dbReference>
<dbReference type="AlphaFoldDB" id="A0A974PUR6"/>
<keyword evidence="5" id="KW-0472">Membrane</keyword>
<dbReference type="RefSeq" id="WP_203197072.1">
    <property type="nucleotide sequence ID" value="NZ_CP063364.1"/>
</dbReference>
<feature type="compositionally biased region" description="Low complexity" evidence="6">
    <location>
        <begin position="34"/>
        <end position="48"/>
    </location>
</feature>
<feature type="signal peptide" evidence="7">
    <location>
        <begin position="1"/>
        <end position="25"/>
    </location>
</feature>
<evidence type="ECO:0000313" key="9">
    <source>
        <dbReference type="Proteomes" id="UP000596427"/>
    </source>
</evidence>
<name>A0A974PUR6_9HYPH</name>
<dbReference type="CDD" id="cd16431">
    <property type="entry name" value="IcmE"/>
    <property type="match status" value="1"/>
</dbReference>
<feature type="compositionally biased region" description="Pro residues" evidence="6">
    <location>
        <begin position="100"/>
        <end position="109"/>
    </location>
</feature>
<evidence type="ECO:0000256" key="1">
    <source>
        <dbReference type="ARBA" id="ARBA00004167"/>
    </source>
</evidence>
<dbReference type="Proteomes" id="UP000596427">
    <property type="component" value="Plasmid unnamed2"/>
</dbReference>